<organism evidence="8 9">
    <name type="scientific">Martelella endophytica</name>
    <dbReference type="NCBI Taxonomy" id="1486262"/>
    <lineage>
        <taxon>Bacteria</taxon>
        <taxon>Pseudomonadati</taxon>
        <taxon>Pseudomonadota</taxon>
        <taxon>Alphaproteobacteria</taxon>
        <taxon>Hyphomicrobiales</taxon>
        <taxon>Aurantimonadaceae</taxon>
        <taxon>Martelella</taxon>
    </lineage>
</organism>
<keyword evidence="4 6" id="KW-1133">Transmembrane helix</keyword>
<feature type="transmembrane region" description="Helical" evidence="6">
    <location>
        <begin position="71"/>
        <end position="89"/>
    </location>
</feature>
<protein>
    <recommendedName>
        <fullName evidence="7">EamA domain-containing protein</fullName>
    </recommendedName>
</protein>
<dbReference type="AlphaFoldDB" id="A0A0D5LMB4"/>
<evidence type="ECO:0000256" key="2">
    <source>
        <dbReference type="ARBA" id="ARBA00009853"/>
    </source>
</evidence>
<keyword evidence="9" id="KW-1185">Reference proteome</keyword>
<comment type="subcellular location">
    <subcellularLocation>
        <location evidence="1">Membrane</location>
        <topology evidence="1">Multi-pass membrane protein</topology>
    </subcellularLocation>
</comment>
<dbReference type="SUPFAM" id="SSF103481">
    <property type="entry name" value="Multidrug resistance efflux transporter EmrE"/>
    <property type="match status" value="2"/>
</dbReference>
<dbReference type="PANTHER" id="PTHR22911">
    <property type="entry name" value="ACYL-MALONYL CONDENSING ENZYME-RELATED"/>
    <property type="match status" value="1"/>
</dbReference>
<feature type="transmembrane region" description="Helical" evidence="6">
    <location>
        <begin position="241"/>
        <end position="261"/>
    </location>
</feature>
<dbReference type="OrthoDB" id="7818056at2"/>
<feature type="transmembrane region" description="Helical" evidence="6">
    <location>
        <begin position="267"/>
        <end position="284"/>
    </location>
</feature>
<evidence type="ECO:0000313" key="8">
    <source>
        <dbReference type="EMBL" id="AJY45306.1"/>
    </source>
</evidence>
<proteinExistence type="inferred from homology"/>
<evidence type="ECO:0000256" key="3">
    <source>
        <dbReference type="ARBA" id="ARBA00022692"/>
    </source>
</evidence>
<gene>
    <name evidence="8" type="ORF">TM49_05710</name>
</gene>
<feature type="transmembrane region" description="Helical" evidence="6">
    <location>
        <begin position="95"/>
        <end position="116"/>
    </location>
</feature>
<feature type="transmembrane region" description="Helical" evidence="6">
    <location>
        <begin position="123"/>
        <end position="140"/>
    </location>
</feature>
<feature type="transmembrane region" description="Helical" evidence="6">
    <location>
        <begin position="152"/>
        <end position="172"/>
    </location>
</feature>
<dbReference type="Proteomes" id="UP000032611">
    <property type="component" value="Chromosome"/>
</dbReference>
<feature type="transmembrane region" description="Helical" evidence="6">
    <location>
        <begin position="184"/>
        <end position="206"/>
    </location>
</feature>
<evidence type="ECO:0000256" key="1">
    <source>
        <dbReference type="ARBA" id="ARBA00004141"/>
    </source>
</evidence>
<evidence type="ECO:0000256" key="4">
    <source>
        <dbReference type="ARBA" id="ARBA00022989"/>
    </source>
</evidence>
<dbReference type="InterPro" id="IPR037185">
    <property type="entry name" value="EmrE-like"/>
</dbReference>
<dbReference type="PANTHER" id="PTHR22911:SF6">
    <property type="entry name" value="SOLUTE CARRIER FAMILY 35 MEMBER G1"/>
    <property type="match status" value="1"/>
</dbReference>
<dbReference type="Pfam" id="PF00892">
    <property type="entry name" value="EamA"/>
    <property type="match status" value="2"/>
</dbReference>
<feature type="transmembrane region" description="Helical" evidence="6">
    <location>
        <begin position="212"/>
        <end position="234"/>
    </location>
</feature>
<dbReference type="GO" id="GO:0016020">
    <property type="term" value="C:membrane"/>
    <property type="evidence" value="ECO:0007669"/>
    <property type="project" value="UniProtKB-SubCell"/>
</dbReference>
<evidence type="ECO:0000313" key="9">
    <source>
        <dbReference type="Proteomes" id="UP000032611"/>
    </source>
</evidence>
<keyword evidence="5 6" id="KW-0472">Membrane</keyword>
<sequence>MVALSRSSGIGLCVAAVATLSGVDALAKALGAELSSFQVVFLRYTVASLFLALFVALYVRQWPKRGYLRAHALRGFLAAATASSFFYGLAGMPLVMALALAMTGPIYMAVLGTLLLKERPGRHLVAAIVLAFAGSAIIVLTRGTGLAGPPVAPLAIAAGLLAPVIYALAAIAMKQNSTSDHPAVLSLMQAMFAALFSLPMALSVWQAPPAHLSVQITLIGLCGAVGFIFLIAGLARIPVSLYAVIDYSSLVWAGLYGYIFFAELPTLPTLFGAALIIMACALSARE</sequence>
<evidence type="ECO:0000259" key="7">
    <source>
        <dbReference type="Pfam" id="PF00892"/>
    </source>
</evidence>
<accession>A0A0D5LMB4</accession>
<dbReference type="PATRIC" id="fig|1486262.3.peg.1170"/>
<feature type="transmembrane region" description="Helical" evidence="6">
    <location>
        <begin position="41"/>
        <end position="59"/>
    </location>
</feature>
<dbReference type="RefSeq" id="WP_045679914.1">
    <property type="nucleotide sequence ID" value="NZ_CP010803.1"/>
</dbReference>
<evidence type="ECO:0000256" key="6">
    <source>
        <dbReference type="SAM" id="Phobius"/>
    </source>
</evidence>
<dbReference type="KEGG" id="mey:TM49_05710"/>
<comment type="similarity">
    <text evidence="2">Belongs to the drug/metabolite transporter (DMT) superfamily. 10 TMS drug/metabolite exporter (DME) (TC 2.A.7.3) family.</text>
</comment>
<evidence type="ECO:0000256" key="5">
    <source>
        <dbReference type="ARBA" id="ARBA00023136"/>
    </source>
</evidence>
<dbReference type="InterPro" id="IPR000620">
    <property type="entry name" value="EamA_dom"/>
</dbReference>
<dbReference type="HOGENOM" id="CLU_032828_0_0_5"/>
<feature type="domain" description="EamA" evidence="7">
    <location>
        <begin position="155"/>
        <end position="283"/>
    </location>
</feature>
<feature type="domain" description="EamA" evidence="7">
    <location>
        <begin position="8"/>
        <end position="139"/>
    </location>
</feature>
<keyword evidence="3 6" id="KW-0812">Transmembrane</keyword>
<name>A0A0D5LMB4_MAREN</name>
<dbReference type="STRING" id="1486262.TM49_05710"/>
<dbReference type="EMBL" id="CP010803">
    <property type="protein sequence ID" value="AJY45306.1"/>
    <property type="molecule type" value="Genomic_DNA"/>
</dbReference>
<reference evidence="8 9" key="1">
    <citation type="journal article" date="2015" name="Genome Announc.">
        <title>Complete genome sequence of Martelella endophytica YC6887, which has antifungal activity associated with a halophyte.</title>
        <authorList>
            <person name="Khan A."/>
            <person name="Khan H."/>
            <person name="Chung E.J."/>
            <person name="Hossain M.T."/>
            <person name="Chung Y.R."/>
        </authorList>
    </citation>
    <scope>NUCLEOTIDE SEQUENCE [LARGE SCALE GENOMIC DNA]</scope>
    <source>
        <strain evidence="8">YC6887</strain>
    </source>
</reference>